<evidence type="ECO:0000313" key="2">
    <source>
        <dbReference type="Proteomes" id="UP001567538"/>
    </source>
</evidence>
<comment type="caution">
    <text evidence="1">The sequence shown here is derived from an EMBL/GenBank/DDBJ whole genome shotgun (WGS) entry which is preliminary data.</text>
</comment>
<dbReference type="EMBL" id="JBEAFC010000003">
    <property type="protein sequence ID" value="KAL1564067.1"/>
    <property type="molecule type" value="Genomic_DNA"/>
</dbReference>
<evidence type="ECO:0000313" key="1">
    <source>
        <dbReference type="EMBL" id="KAL1564067.1"/>
    </source>
</evidence>
<gene>
    <name evidence="1" type="ORF">AAHA92_06470</name>
</gene>
<name>A0ABD1I5S1_SALDI</name>
<protein>
    <recommendedName>
        <fullName evidence="3">Retrotransposon protein</fullName>
    </recommendedName>
</protein>
<dbReference type="AlphaFoldDB" id="A0ABD1I5S1"/>
<dbReference type="Proteomes" id="UP001567538">
    <property type="component" value="Unassembled WGS sequence"/>
</dbReference>
<sequence>MANATGSKNTFMDILDTQERSDTSRGKIFKSDWSRRSWTSKEEEVLLATLKDLVARGWKSDNGFSGGGYNAKGDFKIECENDQWEQIVKIDSNARFMQNKPWPFWEDWKEIFGKNRANGENAQDVVEQVNELCGQAKLGNLGSVPYENASLDELFAQVRAAGDANARLQLLSNIISYEVDLSKARKDVFDLLGGISVFTRDVKFDVCEILAKSPDRLDIFMGLPKDDREAYVERVLNEKLCQFSLPLGLQFRDSSPTRRRSIFATTAPLLQPAPWSLPLLVSSHRVIAAAVELRGVGSPSRFEDEASSSLALPRPCRPFEALVWQPGARRFELSVACSSRRRSWFVASVQPSDLQPRSHPVKAKSLIRILITFLSPT</sequence>
<proteinExistence type="predicted"/>
<keyword evidence="2" id="KW-1185">Reference proteome</keyword>
<evidence type="ECO:0008006" key="3">
    <source>
        <dbReference type="Google" id="ProtNLM"/>
    </source>
</evidence>
<dbReference type="PANTHER" id="PTHR46250">
    <property type="entry name" value="MYB/SANT-LIKE DNA-BINDING DOMAIN PROTEIN-RELATED"/>
    <property type="match status" value="1"/>
</dbReference>
<reference evidence="1 2" key="1">
    <citation type="submission" date="2024-06" db="EMBL/GenBank/DDBJ databases">
        <title>A chromosome level genome sequence of Diviner's sage (Salvia divinorum).</title>
        <authorList>
            <person name="Ford S.A."/>
            <person name="Ro D.-K."/>
            <person name="Ness R.W."/>
            <person name="Phillips M.A."/>
        </authorList>
    </citation>
    <scope>NUCLEOTIDE SEQUENCE [LARGE SCALE GENOMIC DNA]</scope>
    <source>
        <strain evidence="1">SAF-2024a</strain>
        <tissue evidence="1">Leaf</tissue>
    </source>
</reference>
<accession>A0ABD1I5S1</accession>
<organism evidence="1 2">
    <name type="scientific">Salvia divinorum</name>
    <name type="common">Maria pastora</name>
    <name type="synonym">Diviner's sage</name>
    <dbReference type="NCBI Taxonomy" id="28513"/>
    <lineage>
        <taxon>Eukaryota</taxon>
        <taxon>Viridiplantae</taxon>
        <taxon>Streptophyta</taxon>
        <taxon>Embryophyta</taxon>
        <taxon>Tracheophyta</taxon>
        <taxon>Spermatophyta</taxon>
        <taxon>Magnoliopsida</taxon>
        <taxon>eudicotyledons</taxon>
        <taxon>Gunneridae</taxon>
        <taxon>Pentapetalae</taxon>
        <taxon>asterids</taxon>
        <taxon>lamiids</taxon>
        <taxon>Lamiales</taxon>
        <taxon>Lamiaceae</taxon>
        <taxon>Nepetoideae</taxon>
        <taxon>Mentheae</taxon>
        <taxon>Salviinae</taxon>
        <taxon>Salvia</taxon>
        <taxon>Salvia subgen. Calosphace</taxon>
    </lineage>
</organism>